<feature type="compositionally biased region" description="Basic and acidic residues" evidence="1">
    <location>
        <begin position="46"/>
        <end position="68"/>
    </location>
</feature>
<dbReference type="EMBL" id="VSRR010000644">
    <property type="protein sequence ID" value="MPC18071.1"/>
    <property type="molecule type" value="Genomic_DNA"/>
</dbReference>
<protein>
    <submittedName>
        <fullName evidence="2">Uncharacterized protein</fullName>
    </submittedName>
</protein>
<feature type="region of interest" description="Disordered" evidence="1">
    <location>
        <begin position="1"/>
        <end position="23"/>
    </location>
</feature>
<name>A0A5B7D9U0_PORTR</name>
<proteinExistence type="predicted"/>
<dbReference type="AlphaFoldDB" id="A0A5B7D9U0"/>
<accession>A0A5B7D9U0</accession>
<evidence type="ECO:0000313" key="2">
    <source>
        <dbReference type="EMBL" id="MPC18071.1"/>
    </source>
</evidence>
<dbReference type="Proteomes" id="UP000324222">
    <property type="component" value="Unassembled WGS sequence"/>
</dbReference>
<keyword evidence="3" id="KW-1185">Reference proteome</keyword>
<reference evidence="2 3" key="1">
    <citation type="submission" date="2019-05" db="EMBL/GenBank/DDBJ databases">
        <title>Another draft genome of Portunus trituberculatus and its Hox gene families provides insights of decapod evolution.</title>
        <authorList>
            <person name="Jeong J.-H."/>
            <person name="Song I."/>
            <person name="Kim S."/>
            <person name="Choi T."/>
            <person name="Kim D."/>
            <person name="Ryu S."/>
            <person name="Kim W."/>
        </authorList>
    </citation>
    <scope>NUCLEOTIDE SEQUENCE [LARGE SCALE GENOMIC DNA]</scope>
    <source>
        <tissue evidence="2">Muscle</tissue>
    </source>
</reference>
<organism evidence="2 3">
    <name type="scientific">Portunus trituberculatus</name>
    <name type="common">Swimming crab</name>
    <name type="synonym">Neptunus trituberculatus</name>
    <dbReference type="NCBI Taxonomy" id="210409"/>
    <lineage>
        <taxon>Eukaryota</taxon>
        <taxon>Metazoa</taxon>
        <taxon>Ecdysozoa</taxon>
        <taxon>Arthropoda</taxon>
        <taxon>Crustacea</taxon>
        <taxon>Multicrustacea</taxon>
        <taxon>Malacostraca</taxon>
        <taxon>Eumalacostraca</taxon>
        <taxon>Eucarida</taxon>
        <taxon>Decapoda</taxon>
        <taxon>Pleocyemata</taxon>
        <taxon>Brachyura</taxon>
        <taxon>Eubrachyura</taxon>
        <taxon>Portunoidea</taxon>
        <taxon>Portunidae</taxon>
        <taxon>Portuninae</taxon>
        <taxon>Portunus</taxon>
    </lineage>
</organism>
<sequence>MEVYKDVPSSTARHSSSARKAKVAPKSLEATILEMAPREVTTGTALHRDNTAAADKTETERKQNWNKS</sequence>
<evidence type="ECO:0000313" key="3">
    <source>
        <dbReference type="Proteomes" id="UP000324222"/>
    </source>
</evidence>
<evidence type="ECO:0000256" key="1">
    <source>
        <dbReference type="SAM" id="MobiDB-lite"/>
    </source>
</evidence>
<comment type="caution">
    <text evidence="2">The sequence shown here is derived from an EMBL/GenBank/DDBJ whole genome shotgun (WGS) entry which is preliminary data.</text>
</comment>
<feature type="region of interest" description="Disordered" evidence="1">
    <location>
        <begin position="39"/>
        <end position="68"/>
    </location>
</feature>
<gene>
    <name evidence="2" type="ORF">E2C01_010944</name>
</gene>